<dbReference type="SUPFAM" id="SSF103473">
    <property type="entry name" value="MFS general substrate transporter"/>
    <property type="match status" value="1"/>
</dbReference>
<dbReference type="AlphaFoldDB" id="A0A9D2EIP4"/>
<evidence type="ECO:0000313" key="8">
    <source>
        <dbReference type="EMBL" id="HIZ38208.1"/>
    </source>
</evidence>
<dbReference type="Pfam" id="PF13347">
    <property type="entry name" value="MFS_2"/>
    <property type="match status" value="1"/>
</dbReference>
<feature type="transmembrane region" description="Helical" evidence="6">
    <location>
        <begin position="372"/>
        <end position="395"/>
    </location>
</feature>
<reference evidence="8" key="2">
    <citation type="submission" date="2021-04" db="EMBL/GenBank/DDBJ databases">
        <authorList>
            <person name="Gilroy R."/>
        </authorList>
    </citation>
    <scope>NUCLEOTIDE SEQUENCE</scope>
    <source>
        <strain evidence="8">ChiGjej4B4-7305</strain>
    </source>
</reference>
<reference evidence="8" key="1">
    <citation type="journal article" date="2021" name="PeerJ">
        <title>Extensive microbial diversity within the chicken gut microbiome revealed by metagenomics and culture.</title>
        <authorList>
            <person name="Gilroy R."/>
            <person name="Ravi A."/>
            <person name="Getino M."/>
            <person name="Pursley I."/>
            <person name="Horton D.L."/>
            <person name="Alikhan N.F."/>
            <person name="Baker D."/>
            <person name="Gharbi K."/>
            <person name="Hall N."/>
            <person name="Watson M."/>
            <person name="Adriaenssens E.M."/>
            <person name="Foster-Nyarko E."/>
            <person name="Jarju S."/>
            <person name="Secka A."/>
            <person name="Antonio M."/>
            <person name="Oren A."/>
            <person name="Chaudhuri R.R."/>
            <person name="La Ragione R."/>
            <person name="Hildebrand F."/>
            <person name="Pallen M.J."/>
        </authorList>
    </citation>
    <scope>NUCLEOTIDE SEQUENCE</scope>
    <source>
        <strain evidence="8">ChiGjej4B4-7305</strain>
    </source>
</reference>
<feature type="transmembrane region" description="Helical" evidence="6">
    <location>
        <begin position="91"/>
        <end position="109"/>
    </location>
</feature>
<evidence type="ECO:0000313" key="9">
    <source>
        <dbReference type="Proteomes" id="UP000824037"/>
    </source>
</evidence>
<comment type="subcellular location">
    <subcellularLocation>
        <location evidence="1">Cell membrane</location>
        <topology evidence="1">Multi-pass membrane protein</topology>
    </subcellularLocation>
</comment>
<feature type="transmembrane region" description="Helical" evidence="6">
    <location>
        <begin position="121"/>
        <end position="143"/>
    </location>
</feature>
<dbReference type="PROSITE" id="PS50850">
    <property type="entry name" value="MFS"/>
    <property type="match status" value="1"/>
</dbReference>
<comment type="caution">
    <text evidence="8">The sequence shown here is derived from an EMBL/GenBank/DDBJ whole genome shotgun (WGS) entry which is preliminary data.</text>
</comment>
<keyword evidence="3 6" id="KW-1133">Transmembrane helix</keyword>
<feature type="transmembrane region" description="Helical" evidence="6">
    <location>
        <begin position="301"/>
        <end position="319"/>
    </location>
</feature>
<dbReference type="EMBL" id="DXBY01000350">
    <property type="protein sequence ID" value="HIZ38208.1"/>
    <property type="molecule type" value="Genomic_DNA"/>
</dbReference>
<evidence type="ECO:0000256" key="4">
    <source>
        <dbReference type="ARBA" id="ARBA00023136"/>
    </source>
</evidence>
<dbReference type="GO" id="GO:0008643">
    <property type="term" value="P:carbohydrate transport"/>
    <property type="evidence" value="ECO:0007669"/>
    <property type="project" value="InterPro"/>
</dbReference>
<dbReference type="PANTHER" id="PTHR11328">
    <property type="entry name" value="MAJOR FACILITATOR SUPERFAMILY DOMAIN-CONTAINING PROTEIN"/>
    <property type="match status" value="1"/>
</dbReference>
<dbReference type="InterPro" id="IPR020846">
    <property type="entry name" value="MFS_dom"/>
</dbReference>
<dbReference type="InterPro" id="IPR039672">
    <property type="entry name" value="MFS_2"/>
</dbReference>
<keyword evidence="4 6" id="KW-0472">Membrane</keyword>
<evidence type="ECO:0000256" key="3">
    <source>
        <dbReference type="ARBA" id="ARBA00022989"/>
    </source>
</evidence>
<evidence type="ECO:0000256" key="2">
    <source>
        <dbReference type="ARBA" id="ARBA00022692"/>
    </source>
</evidence>
<evidence type="ECO:0000259" key="7">
    <source>
        <dbReference type="PROSITE" id="PS50850"/>
    </source>
</evidence>
<protein>
    <submittedName>
        <fullName evidence="8">MFS transporter</fullName>
    </submittedName>
</protein>
<feature type="region of interest" description="Disordered" evidence="5">
    <location>
        <begin position="441"/>
        <end position="494"/>
    </location>
</feature>
<feature type="transmembrane region" description="Helical" evidence="6">
    <location>
        <begin position="407"/>
        <end position="430"/>
    </location>
</feature>
<feature type="transmembrane region" description="Helical" evidence="6">
    <location>
        <begin position="25"/>
        <end position="48"/>
    </location>
</feature>
<feature type="transmembrane region" description="Helical" evidence="6">
    <location>
        <begin position="325"/>
        <end position="351"/>
    </location>
</feature>
<feature type="transmembrane region" description="Helical" evidence="6">
    <location>
        <begin position="235"/>
        <end position="259"/>
    </location>
</feature>
<feature type="transmembrane region" description="Helical" evidence="6">
    <location>
        <begin position="187"/>
        <end position="208"/>
    </location>
</feature>
<organism evidence="8 9">
    <name type="scientific">Candidatus Ruania gallistercoris</name>
    <dbReference type="NCBI Taxonomy" id="2838746"/>
    <lineage>
        <taxon>Bacteria</taxon>
        <taxon>Bacillati</taxon>
        <taxon>Actinomycetota</taxon>
        <taxon>Actinomycetes</taxon>
        <taxon>Micrococcales</taxon>
        <taxon>Ruaniaceae</taxon>
        <taxon>Ruania</taxon>
    </lineage>
</organism>
<evidence type="ECO:0000256" key="6">
    <source>
        <dbReference type="SAM" id="Phobius"/>
    </source>
</evidence>
<dbReference type="GO" id="GO:0015293">
    <property type="term" value="F:symporter activity"/>
    <property type="evidence" value="ECO:0007669"/>
    <property type="project" value="InterPro"/>
</dbReference>
<accession>A0A9D2EIP4</accession>
<name>A0A9D2EIP4_9MICO</name>
<evidence type="ECO:0000256" key="5">
    <source>
        <dbReference type="SAM" id="MobiDB-lite"/>
    </source>
</evidence>
<gene>
    <name evidence="8" type="ORF">H9815_20720</name>
</gene>
<dbReference type="GO" id="GO:0005886">
    <property type="term" value="C:plasma membrane"/>
    <property type="evidence" value="ECO:0007669"/>
    <property type="project" value="UniProtKB-SubCell"/>
</dbReference>
<evidence type="ECO:0000256" key="1">
    <source>
        <dbReference type="ARBA" id="ARBA00004651"/>
    </source>
</evidence>
<feature type="transmembrane region" description="Helical" evidence="6">
    <location>
        <begin position="164"/>
        <end position="181"/>
    </location>
</feature>
<dbReference type="InterPro" id="IPR036259">
    <property type="entry name" value="MFS_trans_sf"/>
</dbReference>
<keyword evidence="2 6" id="KW-0812">Transmembrane</keyword>
<feature type="transmembrane region" description="Helical" evidence="6">
    <location>
        <begin position="60"/>
        <end position="79"/>
    </location>
</feature>
<feature type="domain" description="Major facilitator superfamily (MFS) profile" evidence="7">
    <location>
        <begin position="21"/>
        <end position="435"/>
    </location>
</feature>
<sequence>MRTRSGTPAATAEAAPVRRTAPARYAVGMFGTSLPINMFTAFMAFFYINELGMSTRAYAAVLAVYAVIDAVDNPVYGYLSDRTRTRWGRRRPWMLIGAPVLGISFVLFYSPPELEGAALVAWFAIFTVLTGTSDSLVNANYGALLPELFPAEKRRAVANSMRQGFQLVAMILSVAMVPLVADQIGYSATALILAVLAVVVIIVCATGAREDPAAWQVAPPRLWDTVKTILSQRKFWLIALTGGAYSAGMALVIAAVAFFVEYTLELPGGHATYLLATVIGISALCLLLWTSLVRRFGPERIWRIALLVLAGALGLMSLATQLSAAIAIGALVGLGYSGVMATMDLIVARLLDEDAARTGNRREGMFLAAFGFFNRLNAWVKSLAFLAVTAMFGFVSGDEPGPQPGEASRFLISVFPAVLVGIAAVLSFFVRFDRRVVEQARTGGDGSGGAAASTEVTDAIGGQRGEPQSASATSDGPARPGAVDTTEDTGGRTP</sequence>
<feature type="transmembrane region" description="Helical" evidence="6">
    <location>
        <begin position="271"/>
        <end position="289"/>
    </location>
</feature>
<proteinExistence type="predicted"/>
<dbReference type="Gene3D" id="1.20.1250.20">
    <property type="entry name" value="MFS general substrate transporter like domains"/>
    <property type="match status" value="2"/>
</dbReference>
<dbReference type="PANTHER" id="PTHR11328:SF24">
    <property type="entry name" value="MAJOR FACILITATOR SUPERFAMILY (MFS) PROFILE DOMAIN-CONTAINING PROTEIN"/>
    <property type="match status" value="1"/>
</dbReference>
<dbReference type="Proteomes" id="UP000824037">
    <property type="component" value="Unassembled WGS sequence"/>
</dbReference>